<feature type="coiled-coil region" evidence="33">
    <location>
        <begin position="632"/>
        <end position="666"/>
    </location>
</feature>
<dbReference type="Pfam" id="PF00516">
    <property type="entry name" value="GP120"/>
    <property type="match status" value="1"/>
</dbReference>
<dbReference type="InterPro" id="IPR037527">
    <property type="entry name" value="Gp160"/>
</dbReference>
<comment type="domain">
    <text evidence="33 34">The 17 amino acids long immunosuppressive region is present in many retroviral envelope proteins. Synthetic peptides derived from this relatively conserved sequence inhibit immune function in vitro and in vivo.</text>
</comment>
<comment type="subcellular location">
    <molecule>Surface protein gp120</molecule>
    <subcellularLocation>
        <location evidence="33">Virion membrane</location>
        <topology evidence="33">Peripheral membrane protein</topology>
    </subcellularLocation>
    <subcellularLocation>
        <location evidence="33">Host cell membrane</location>
        <topology evidence="33">Peripheral membrane protein</topology>
    </subcellularLocation>
    <subcellularLocation>
        <location evidence="33">Host endosome membrane</location>
        <topology evidence="33">Single-pass type I membrane protein</topology>
    </subcellularLocation>
    <text evidence="33">The surface protein is not anchored to the viral envelope, but associates with the extravirion surface through its binding to TM. It is probably concentrated at the site of budding and incorporated into the virions possibly by contacts between the cytoplasmic tail of Env and the N-terminus of Gag.</text>
</comment>
<evidence type="ECO:0000256" key="10">
    <source>
        <dbReference type="ARBA" id="ARBA00022570"/>
    </source>
</evidence>
<dbReference type="Pfam" id="PF00517">
    <property type="entry name" value="GP41"/>
    <property type="match status" value="1"/>
</dbReference>
<keyword evidence="18 33" id="KW-0946">Virion</keyword>
<evidence type="ECO:0000259" key="36">
    <source>
        <dbReference type="Pfam" id="PF00516"/>
    </source>
</evidence>
<dbReference type="FunFam" id="1.10.287.210:FF:000001">
    <property type="entry name" value="Envelope glycoprotein gp160"/>
    <property type="match status" value="1"/>
</dbReference>
<dbReference type="Gene3D" id="2.170.40.20">
    <property type="entry name" value="Human immunodeficiency virus 1, Gp160, envelope glycoprotein"/>
    <property type="match status" value="2"/>
</dbReference>
<comment type="function">
    <text evidence="33">Surface protein gp120: Attaches the virus to the host lymphoid cell by binding to the primary receptor CD4. This interaction induces a structural rearrangement creating a high affinity binding site for a chemokine coreceptor like CXCR4 and/or CCR5. Acts as a ligand for CD209/DC-SIGN and CLEC4M/DC-SIGNR, which are respectively found on dendritic cells (DCs), and on endothelial cells of liver sinusoids and lymph node sinuses. These interactions allow capture of viral particles at mucosal surfaces by these cells and subsequent transmission to permissive cells. HIV subverts the migration properties of dendritic cells to gain access to CD4+ T-cells in lymph nodes. Virus transmission to permissive T-cells occurs either in trans (without DCs infection, through viral capture and transmission), or in cis (following DCs productive infection, through the usual CD4-gp120 interaction), thereby inducing a robust infection. In trans infection, bound virions remain infectious over days and it is proposed that they are not degraded, but protected in non-lysosomal acidic organelles within the DCs close to the cell membrane thus contributing to the viral infectious potential during DCs' migration from the periphery to the lymphoid tissues. On arrival at lymphoid tissues, intact virions recycle back to DCs' cell surface allowing virus transmission to CD4+ T-cells.</text>
</comment>
<dbReference type="HAMAP" id="MF_04083">
    <property type="entry name" value="HIV_ENV"/>
    <property type="match status" value="1"/>
</dbReference>
<dbReference type="GO" id="GO:1903911">
    <property type="term" value="P:positive regulation of receptor clustering"/>
    <property type="evidence" value="ECO:0007669"/>
    <property type="project" value="UniProtKB-UniRule"/>
</dbReference>
<feature type="domain" description="Human immunodeficiency virus 1 envelope glycoprotein Gp120" evidence="36">
    <location>
        <begin position="31"/>
        <end position="510"/>
    </location>
</feature>
<dbReference type="GO" id="GO:0039654">
    <property type="term" value="P:fusion of virus membrane with host endosome membrane"/>
    <property type="evidence" value="ECO:0007669"/>
    <property type="project" value="UniProtKB-UniRule"/>
</dbReference>
<dbReference type="GO" id="GO:0016020">
    <property type="term" value="C:membrane"/>
    <property type="evidence" value="ECO:0007669"/>
    <property type="project" value="UniProtKB-UniRule"/>
</dbReference>
<evidence type="ECO:0000256" key="12">
    <source>
        <dbReference type="ARBA" id="ARBA00022595"/>
    </source>
</evidence>
<keyword evidence="28 33" id="KW-0325">Glycoprotein</keyword>
<dbReference type="Gene3D" id="1.10.287.210">
    <property type="match status" value="1"/>
</dbReference>
<dbReference type="GO" id="GO:0019031">
    <property type="term" value="C:viral envelope"/>
    <property type="evidence" value="ECO:0007669"/>
    <property type="project" value="UniProtKB-KW"/>
</dbReference>
<keyword evidence="14 33" id="KW-0812">Transmembrane</keyword>
<comment type="subunit">
    <text evidence="32">The mature envelope protein (Env) consists of a homotrimer of non-covalently associated gp120-gp41 heterodimers. The resulting complex protrudes from the virus surface as a spike. There seems to be as few as 10 spikes on the average virion. Interacts with host CD4, CCR5 and CXCR4. Gp120 also interacts with the C-type lectins CD209/DC-SIGN and CLEC4M/DC-SIGNR (collectively referred to as DC-SIGN(R)). Gp120 and gp41 interact with GalCer. Gp120 interacts with host ITGA4/ITGB7 complex; on CD4+ T-cells, this interaction results in rapid activation of integrin ITGAL/LFA-1, which facilitates efficient cell-to-cell spreading of HIV-1. Gp120 interacts with cell-associated heparan sulfate; this interaction increases virus infectivity on permissive cells and may be involved in infection of CD4- cells.</text>
</comment>
<dbReference type="GO" id="GO:0055036">
    <property type="term" value="C:virion membrane"/>
    <property type="evidence" value="ECO:0007669"/>
    <property type="project" value="UniProtKB-SubCell"/>
</dbReference>
<dbReference type="Gene3D" id="1.20.5.490">
    <property type="entry name" value="Single helix bin"/>
    <property type="match status" value="1"/>
</dbReference>
<keyword evidence="31 33" id="KW-1160">Virus entry into host cell</keyword>
<comment type="subcellular location">
    <molecule>Transmembrane protein gp41</molecule>
    <subcellularLocation>
        <location evidence="33">Virion membrane</location>
        <topology evidence="33">Single-pass type I membrane protein</topology>
    </subcellularLocation>
    <subcellularLocation>
        <location evidence="33">Host cell membrane</location>
        <topology evidence="33">Single-pass type I membrane protein</topology>
    </subcellularLocation>
    <subcellularLocation>
        <location evidence="33">Host endosome membrane</location>
        <topology evidence="33">Single-pass type I membrane protein</topology>
    </subcellularLocation>
    <text evidence="33">It is probably concentrated at the site of budding and incorporated into the virions possibly by contacts between the cytoplasmic tail of Env and the N-terminus of Gag.</text>
</comment>
<evidence type="ECO:0000259" key="37">
    <source>
        <dbReference type="Pfam" id="PF00517"/>
    </source>
</evidence>
<feature type="disulfide bond" evidence="33">
    <location>
        <begin position="227"/>
        <end position="238"/>
    </location>
</feature>
<comment type="domain">
    <text evidence="33">Some of the most genetically diverse regions of the viral genome are present in Env. They are called variable regions 1 through 5 (V1 through V5). Coreceptor usage of gp120 is determined mainly by the primary structure of the third variable region (V3) in the outer domain of gp120. The sequence of V3 determines which coreceptor, CCR5 and/or CXCR4 (corresponding to R5/macrophage, X4/T cell and R5X4/T cell and macrophage tropism), is used to trigger the fusion potential of the Env complex, and hence which cells the virus can infect. Binding to CCR5 involves a region adjacent in addition to V3.</text>
</comment>
<feature type="region of interest" description="Fusion peptide" evidence="33">
    <location>
        <begin position="511"/>
        <end position="531"/>
    </location>
</feature>
<keyword evidence="20 33" id="KW-0261">Viral envelope protein</keyword>
<comment type="subcellular location">
    <subcellularLocation>
        <location evidence="3">Host cell membrane</location>
        <topology evidence="3">Peripheral membrane protein</topology>
    </subcellularLocation>
    <subcellularLocation>
        <location evidence="1">Host cell membrane</location>
        <topology evidence="1">Single-pass type I membrane protein</topology>
    </subcellularLocation>
    <subcellularLocation>
        <location evidence="2">Host endosome membrane</location>
        <topology evidence="2">Peripheral membrane protein</topology>
    </subcellularLocation>
    <subcellularLocation>
        <location evidence="5">Host endosome membrane</location>
        <topology evidence="5">Single-pass type I membrane protein</topology>
    </subcellularLocation>
    <subcellularLocation>
        <location evidence="6">Virion membrane</location>
        <topology evidence="6">Peripheral membrane protein</topology>
    </subcellularLocation>
    <subcellularLocation>
        <location evidence="4">Virion membrane</location>
        <topology evidence="4">Single-pass type I membrane protein</topology>
    </subcellularLocation>
</comment>
<reference evidence="38" key="1">
    <citation type="journal article" date="2008" name="Proc. Natl. Acad. Sci. U.S.A.">
        <title>Identification and characterization of transmitted and early founder virus envelopes in primary HIV-1 infection.</title>
        <authorList>
            <person name="Keele B.F."/>
            <person name="Giorgi E.E."/>
            <person name="Salazar-Gonzalez J.F."/>
            <person name="Decker J.M."/>
            <person name="Pham K.T."/>
            <person name="Salazar M.G."/>
            <person name="Sun C."/>
            <person name="Grayson T."/>
            <person name="Wang S."/>
            <person name="Li H."/>
            <person name="Wei X."/>
            <person name="Jiang C."/>
            <person name="Kirchherr J.L."/>
            <person name="Gao F."/>
            <person name="Anderson J.A."/>
            <person name="Ping L.H."/>
            <person name="Swanstrom R."/>
            <person name="Tomaras G.D."/>
            <person name="Blattner W.A."/>
            <person name="Goepfert P.A."/>
            <person name="Kilby J.M."/>
            <person name="Saag M.S."/>
            <person name="Delwart E.L."/>
            <person name="Busch M.P."/>
            <person name="Cohen M.S."/>
            <person name="Montefiori D.C."/>
            <person name="Haynes B.F."/>
            <person name="Gaschen B."/>
            <person name="Athreya G.S."/>
            <person name="Lee H.Y."/>
            <person name="Wood N."/>
            <person name="Seoighe C."/>
            <person name="Perelson A.S."/>
            <person name="Bhattacharya T."/>
            <person name="Korber B.T."/>
            <person name="Hahn B.H."/>
            <person name="Shaw G.M."/>
        </authorList>
    </citation>
    <scope>NUCLEOTIDE SEQUENCE</scope>
    <source>
        <strain evidence="38">SUMAd13_A7</strain>
    </source>
</reference>
<comment type="function">
    <text evidence="33">Transmembrane protein gp41: Acts as a class I viral fusion protein. Under the current model, the protein has at least 3 conformational states: pre-fusion native state, pre-hairpin intermediate state, and post-fusion hairpin state. During fusion of viral and target intracellular membranes, the coiled coil regions (heptad repeats) assume a trimer-of-hairpins structure, positioning the fusion peptide in close proximity to the C-terminal region of the ectodomain. The formation of this structure appears to drive apposition and subsequent fusion of viral and target cell membranes. Complete fusion occurs in host cell endosomes and is dynamin-dependent, however some lipid transfer might occur at the plasma membrane. The virus undergoes clathrin-dependent internalization long before endosomal fusion, thus minimizing the surface exposure of conserved viral epitopes during fusion and reducing the efficacy of inhibitors targeting these epitopes. Membranes fusion leads to delivery of the nucleocapsid into the cytoplasm.</text>
</comment>
<keyword evidence="29 33" id="KW-0899">Viral immunoevasion</keyword>
<evidence type="ECO:0000256" key="26">
    <source>
        <dbReference type="ARBA" id="ARBA00023139"/>
    </source>
</evidence>
<evidence type="ECO:0000256" key="20">
    <source>
        <dbReference type="ARBA" id="ARBA00022879"/>
    </source>
</evidence>
<evidence type="ECO:0000256" key="25">
    <source>
        <dbReference type="ARBA" id="ARBA00023136"/>
    </source>
</evidence>
<keyword evidence="19 33" id="KW-1043">Host membrane</keyword>
<feature type="topological domain" description="Cytoplasmic" evidence="33">
    <location>
        <begin position="705"/>
        <end position="855"/>
    </location>
</feature>
<dbReference type="SUPFAM" id="SSF56502">
    <property type="entry name" value="gp120 core"/>
    <property type="match status" value="2"/>
</dbReference>
<feature type="short sequence motif" description="Di-leucine internalization motif" evidence="33">
    <location>
        <begin position="854"/>
        <end position="855"/>
    </location>
</feature>
<comment type="function">
    <text evidence="33">Envelope glycoprotein gp160: Oligomerizes in the host endoplasmic reticulum into predominantly trimers. In a second time, gp160 transits in the host Golgi, where glycosylation is completed. The precursor is then proteolytically cleaved in the trans-Golgi and thereby activated by cellular furin or furin-like proteases to produce gp120 and gp41.</text>
</comment>
<comment type="PTM">
    <text evidence="33">Palmitoylation of the transmembrane protein and of Env polyprotein (prior to its proteolytic cleavage) is essential for their association with host cell membrane lipid rafts. Palmitoylation is therefore required for envelope trafficking to classical lipid rafts, but not for viral replication.</text>
</comment>
<feature type="short sequence motif" description="YXXL motif; contains endocytosis signal" evidence="33">
    <location>
        <begin position="711"/>
        <end position="714"/>
    </location>
</feature>
<dbReference type="CDD" id="cd09909">
    <property type="entry name" value="HIV-1-like_HR1-HR2"/>
    <property type="match status" value="1"/>
</dbReference>
<dbReference type="GO" id="GO:1903908">
    <property type="term" value="P:positive regulation of plasma membrane raft polarization"/>
    <property type="evidence" value="ECO:0007669"/>
    <property type="project" value="UniProtKB-UniRule"/>
</dbReference>
<dbReference type="SUPFAM" id="SSF58069">
    <property type="entry name" value="Virus ectodomain"/>
    <property type="match status" value="1"/>
</dbReference>
<feature type="region of interest" description="CD4-binding loop" evidence="33">
    <location>
        <begin position="361"/>
        <end position="371"/>
    </location>
</feature>
<evidence type="ECO:0000256" key="17">
    <source>
        <dbReference type="ARBA" id="ARBA00022804"/>
    </source>
</evidence>
<evidence type="ECO:0000256" key="29">
    <source>
        <dbReference type="ARBA" id="ARBA00023280"/>
    </source>
</evidence>
<evidence type="ECO:0000256" key="18">
    <source>
        <dbReference type="ARBA" id="ARBA00022844"/>
    </source>
</evidence>
<keyword evidence="11 33" id="KW-0945">Host-virus interaction</keyword>
<dbReference type="InterPro" id="IPR036377">
    <property type="entry name" value="Gp120_core_sf"/>
</dbReference>
<keyword evidence="7 33" id="KW-1168">Fusion of virus membrane with host membrane</keyword>
<organism evidence="38">
    <name type="scientific">Human immunodeficiency virus type 1</name>
    <name type="common">HIV-1</name>
    <dbReference type="NCBI Taxonomy" id="11676"/>
    <lineage>
        <taxon>Viruses</taxon>
        <taxon>Riboviria</taxon>
        <taxon>Pararnavirae</taxon>
        <taxon>Artverviricota</taxon>
        <taxon>Revtraviricetes</taxon>
        <taxon>Ortervirales</taxon>
        <taxon>Retroviridae</taxon>
        <taxon>Orthoretrovirinae</taxon>
        <taxon>Lentivirus</taxon>
        <taxon>Lentivirus humimdef1</taxon>
    </lineage>
</organism>
<feature type="transmembrane region" description="Helical" evidence="34">
    <location>
        <begin position="12"/>
        <end position="33"/>
    </location>
</feature>
<feature type="chain" id="PRO_5023543346" description="Transmembrane protein gp41" evidence="33">
    <location>
        <begin position="511"/>
        <end position="855"/>
    </location>
</feature>
<protein>
    <recommendedName>
        <fullName evidence="33">Envelope glycoprotein gp160</fullName>
    </recommendedName>
    <alternativeName>
        <fullName evidence="33">Env polyprotein</fullName>
    </alternativeName>
    <component>
        <recommendedName>
            <fullName evidence="33">Surface protein gp120</fullName>
            <shortName evidence="33">SU</shortName>
        </recommendedName>
        <alternativeName>
            <fullName evidence="33">Glycoprotein 120</fullName>
            <shortName evidence="33">gp120</shortName>
        </alternativeName>
    </component>
    <component>
        <recommendedName>
            <fullName evidence="33">Transmembrane protein gp41</fullName>
            <shortName evidence="33">TM</shortName>
        </recommendedName>
        <alternativeName>
            <fullName evidence="33">Glycoprotein 41</fullName>
            <shortName evidence="33">gp41</shortName>
        </alternativeName>
    </component>
</protein>
<keyword evidence="24 33" id="KW-0175">Coiled coil</keyword>
<evidence type="ECO:0000256" key="30">
    <source>
        <dbReference type="ARBA" id="ARBA00023288"/>
    </source>
</evidence>
<keyword evidence="23 33" id="KW-1039">Host endosome</keyword>
<keyword evidence="13 33" id="KW-0165">Cleavage on pair of basic residues</keyword>
<keyword evidence="26 33" id="KW-0564">Palmitate</keyword>
<evidence type="ECO:0000256" key="16">
    <source>
        <dbReference type="ARBA" id="ARBA00022729"/>
    </source>
</evidence>
<feature type="region of interest" description="MPER; binding to GalCer" evidence="33">
    <location>
        <begin position="661"/>
        <end position="682"/>
    </location>
</feature>
<keyword evidence="16 33" id="KW-0732">Signal</keyword>
<feature type="disulfide bond" evidence="33">
    <location>
        <begin position="597"/>
        <end position="603"/>
    </location>
</feature>
<feature type="region of interest" description="Immunosuppression" evidence="33">
    <location>
        <begin position="573"/>
        <end position="591"/>
    </location>
</feature>
<organismHost>
    <name type="scientific">Homo sapiens</name>
    <name type="common">Human</name>
    <dbReference type="NCBI Taxonomy" id="9606"/>
</organismHost>
<name>B2YZ09_HV1</name>
<dbReference type="FunFam" id="2.170.40.20:FF:000001">
    <property type="entry name" value="Envelope glycoprotein gp160"/>
    <property type="match status" value="1"/>
</dbReference>
<evidence type="ECO:0000256" key="5">
    <source>
        <dbReference type="ARBA" id="ARBA00004578"/>
    </source>
</evidence>
<evidence type="ECO:0000256" key="6">
    <source>
        <dbReference type="ARBA" id="ARBA00004650"/>
    </source>
</evidence>
<evidence type="ECO:0000256" key="14">
    <source>
        <dbReference type="ARBA" id="ARBA00022692"/>
    </source>
</evidence>
<dbReference type="InterPro" id="IPR000777">
    <property type="entry name" value="HIV1_Gp120"/>
</dbReference>
<comment type="similarity">
    <text evidence="33">Belongs to the HIV-1 env protein family.</text>
</comment>
<keyword evidence="30 33" id="KW-0449">Lipoprotein</keyword>
<evidence type="ECO:0000256" key="15">
    <source>
        <dbReference type="ARBA" id="ARBA00022703"/>
    </source>
</evidence>
<dbReference type="GO" id="GO:0075512">
    <property type="term" value="P:clathrin-dependent endocytosis of virus by host cell"/>
    <property type="evidence" value="ECO:0007669"/>
    <property type="project" value="UniProtKB-UniRule"/>
</dbReference>
<dbReference type="GO" id="GO:0005198">
    <property type="term" value="F:structural molecule activity"/>
    <property type="evidence" value="ECO:0007669"/>
    <property type="project" value="UniProtKB-UniRule"/>
</dbReference>
<evidence type="ECO:0000256" key="2">
    <source>
        <dbReference type="ARBA" id="ARBA00004433"/>
    </source>
</evidence>
<evidence type="ECO:0000256" key="32">
    <source>
        <dbReference type="ARBA" id="ARBA00062028"/>
    </source>
</evidence>
<feature type="domain" description="Retroviral envelope protein GP41-like" evidence="37">
    <location>
        <begin position="529"/>
        <end position="718"/>
    </location>
</feature>
<feature type="region of interest" description="V1" evidence="33">
    <location>
        <begin position="128"/>
        <end position="153"/>
    </location>
</feature>
<evidence type="ECO:0000256" key="7">
    <source>
        <dbReference type="ARBA" id="ARBA00022506"/>
    </source>
</evidence>
<evidence type="ECO:0000256" key="24">
    <source>
        <dbReference type="ARBA" id="ARBA00023054"/>
    </source>
</evidence>
<evidence type="ECO:0000256" key="1">
    <source>
        <dbReference type="ARBA" id="ARBA00004402"/>
    </source>
</evidence>
<comment type="domain">
    <text evidence="33">The CD4-binding region is targeted by the antibody b12.</text>
</comment>
<evidence type="ECO:0000256" key="27">
    <source>
        <dbReference type="ARBA" id="ARBA00023157"/>
    </source>
</evidence>
<evidence type="ECO:0000256" key="22">
    <source>
        <dbReference type="ARBA" id="ARBA00022989"/>
    </source>
</evidence>
<feature type="transmembrane region" description="Helical" evidence="34">
    <location>
        <begin position="511"/>
        <end position="534"/>
    </location>
</feature>
<evidence type="ECO:0000256" key="33">
    <source>
        <dbReference type="HAMAP-Rule" id="MF_04083"/>
    </source>
</evidence>
<keyword evidence="12 33" id="KW-1162">Viral penetration into host cytoplasm</keyword>
<dbReference type="GO" id="GO:0020002">
    <property type="term" value="C:host cell plasma membrane"/>
    <property type="evidence" value="ECO:0007669"/>
    <property type="project" value="UniProtKB-SubCell"/>
</dbReference>
<keyword evidence="15 33" id="KW-0053">Apoptosis</keyword>
<keyword evidence="17 33" id="KW-1161">Viral attachment to host cell</keyword>
<dbReference type="InterPro" id="IPR000328">
    <property type="entry name" value="GP41-like"/>
</dbReference>
<evidence type="ECO:0000313" key="38">
    <source>
        <dbReference type="EMBL" id="ACD41677.1"/>
    </source>
</evidence>
<keyword evidence="9 33" id="KW-1032">Host cell membrane</keyword>
<keyword evidence="25 33" id="KW-0472">Membrane</keyword>
<comment type="domain">
    <text evidence="33">The YXXL motif is involved in determining the exact site of viral release at the surface of infected mononuclear cells and promotes endocytosis. YXXL and di-leucine endocytosis motifs interact directly or indirectly with the clathrin adapter complexes, opperate independently, and their activities are not additive.</text>
</comment>
<feature type="disulfide bond" evidence="33">
    <location>
        <begin position="51"/>
        <end position="71"/>
    </location>
</feature>
<evidence type="ECO:0000256" key="19">
    <source>
        <dbReference type="ARBA" id="ARBA00022870"/>
    </source>
</evidence>
<dbReference type="GO" id="GO:0019064">
    <property type="term" value="P:fusion of virus membrane with host plasma membrane"/>
    <property type="evidence" value="ECO:0007669"/>
    <property type="project" value="UniProtKB-UniRule"/>
</dbReference>
<accession>B2YZ09</accession>
<sequence>MKVKGIRKNYFWRWGILLLGMLMICSATENLWVTVYYGVPVWKEATTTLFCASDAKAYDTEVHNVWATHACVPTDPNPQEVVLENVTENFNMWKNNMVEQMHEDIISLWDQSLQPCVRLTPLCVTLNCTDYVKNVTNATSTNATSSEGGEMKNCSFNVTTNMRDKKQKEYALFYNLDIVQIDNDNANNSYRLISCNTSVITQACPKVSFEPIPIHYCAPAGFAILRCNDKKFNGTGPCTNVSTVQCTHGIRPVVSTQLLLNGSLAEEEVVIRSKNFTNNANIIIVQLNDSVEINCTRPNNNTRKSIPIGPGRAFYTTGEIIGDIRQAHCNISKSKWNDTLQQIVKKLREQFKNKTIVFTHSSGGDPEIVMHSFNCGGEFFYCNTTQLFNSTWYINNTGNGAKGSDNTDTIKLPCRIKQIINMWQEVGKAMYAPPIRGQIRCSSNITGLILTRDGGNNNDTNNDTEVFRPGGGDMRDNWRSELYKYKVVKIEPLGVAPTKAKRRVVQREKRAVGIGALFLGFLGAAGSTMGAASVTLTVQARQLLSGIVQQQNNLLKAIEAQQHLLQLTVWGIKQLQARVLAVERYLKDQQLLGIWGCSGKLICTTAVPWNASWSNKSLNEIWDNMTWMQWEKEIDNYTSLIYTLLEQSQNQQEKNEQELLELDKWASLWNWFDITNWLWYIKIFIMIVGGLVGLRIVFTVLSIVNRVRQGYSPLSFQTRLPVPRGPDRPEGIEEEGGDRDRDRSSRLVDGFLALIWEDLRSLCLFSYHHLRDLLLIVTRIVELLGRRGWELLKYWWNLLQYWSQELKSSAVSLLNATAIAVAEGTDRIIEGLQRAFRAILNIPTRIRQGLERALL</sequence>
<gene>
    <name evidence="33 38" type="primary">env</name>
</gene>
<evidence type="ECO:0000256" key="13">
    <source>
        <dbReference type="ARBA" id="ARBA00022685"/>
    </source>
</evidence>
<keyword evidence="27 33" id="KW-1015">Disulfide bond</keyword>
<evidence type="ECO:0000256" key="21">
    <source>
        <dbReference type="ARBA" id="ARBA00022890"/>
    </source>
</evidence>
<dbReference type="GO" id="GO:0052031">
    <property type="term" value="P:symbiont-mediated perturbation of host defense response"/>
    <property type="evidence" value="ECO:0007669"/>
    <property type="project" value="UniProtKB-UniRule"/>
</dbReference>
<dbReference type="EMBL" id="EU579035">
    <property type="protein sequence ID" value="ACD41677.1"/>
    <property type="molecule type" value="Genomic_RNA"/>
</dbReference>
<comment type="PTM">
    <text evidence="33">Highly glycosylated by host. The high number of glycan on the protein is reffered to as 'glycan shield' because it contributes to hide protein sequence from adaptive immune system.</text>
</comment>
<evidence type="ECO:0000256" key="8">
    <source>
        <dbReference type="ARBA" id="ARBA00022510"/>
    </source>
</evidence>
<dbReference type="GO" id="GO:0019082">
    <property type="term" value="P:viral protein processing"/>
    <property type="evidence" value="ECO:0007669"/>
    <property type="project" value="UniProtKB-UniRule"/>
</dbReference>
<dbReference type="GO" id="GO:0019062">
    <property type="term" value="P:virion attachment to host cell"/>
    <property type="evidence" value="ECO:0007669"/>
    <property type="project" value="UniProtKB-UniRule"/>
</dbReference>
<evidence type="ECO:0000256" key="3">
    <source>
        <dbReference type="ARBA" id="ARBA00004505"/>
    </source>
</evidence>
<dbReference type="FunFam" id="1.20.5.490:FF:000001">
    <property type="entry name" value="Envelope glycoprotein gp160"/>
    <property type="match status" value="1"/>
</dbReference>
<feature type="chain" id="PRO_5023543347" description="Envelope glycoprotein gp160" evidence="33">
    <location>
        <begin position="30"/>
        <end position="855"/>
    </location>
</feature>
<feature type="region of interest" description="Disordered" evidence="35">
    <location>
        <begin position="718"/>
        <end position="743"/>
    </location>
</feature>
<comment type="subunit">
    <text evidence="33">The mature envelope protein (Env) consists of a homotrimer of non-covalently associated gp120-gp41 heterodimers. The resulting complex protrudes from the virus surface as a spike. There seems to be as few as 10 spikes on the average virion. Surface protein gp120 interacts with host CD4, CCR5 and CXCR4. Gp120 also interacts with the C-type lectins CD209/DC-SIGN and CLEC4M/DC-SIGNR (collectively referred to as DC-SIGN(R)). Gp120 and gp41 interact with GalCer. Gp120 interacts with host ITGA4/ITGB7 complex; on CD4+ T-cells, this interaction results in rapid activation of integrin ITGAL/LFA-1, which facilitates efficient cell-to-cell spreading of HIV-1. Gp120 interacts with cell-associated heparan sulfate; this interaction increases virus infectivity on permissive cells and may be involved in infection of CD4- cells.</text>
</comment>
<feature type="transmembrane region" description="Helical" evidence="34">
    <location>
        <begin position="677"/>
        <end position="704"/>
    </location>
</feature>
<evidence type="ECO:0000256" key="9">
    <source>
        <dbReference type="ARBA" id="ARBA00022511"/>
    </source>
</evidence>
<comment type="miscellaneous">
    <text evidence="33">HIV-1 lineages are divided in three main groups, M (for Major), O (for Outlier), and N (for New, or Non-M, Non-O). The vast majority of strains found worldwide belong to the group M. Group O seems to be endemic to and largely confined to Cameroon and neighboring countries in West Central Africa, where these viruses represent a small minority of HIV-1 strains. The group N is represented by a limited number of isolates from Cameroonian persons. The group M is further subdivided in 9 clades or subtypes (A to D, F to H, J and K).</text>
</comment>
<keyword evidence="21 33" id="KW-1164">Virus endocytosis by host</keyword>
<dbReference type="GO" id="GO:0044175">
    <property type="term" value="C:host cell endosome membrane"/>
    <property type="evidence" value="ECO:0007669"/>
    <property type="project" value="UniProtKB-SubCell"/>
</dbReference>
<dbReference type="FunFam" id="2.170.40.20:FF:000003">
    <property type="entry name" value="Envelope glycoprotein gp160"/>
    <property type="match status" value="1"/>
</dbReference>
<keyword evidence="22 33" id="KW-1133">Transmembrane helix</keyword>
<feature type="site" description="Cleavage; by host furin" evidence="33">
    <location>
        <begin position="510"/>
        <end position="511"/>
    </location>
</feature>
<evidence type="ECO:0000256" key="34">
    <source>
        <dbReference type="RuleBase" id="RU363095"/>
    </source>
</evidence>
<evidence type="ECO:0000256" key="31">
    <source>
        <dbReference type="ARBA" id="ARBA00023296"/>
    </source>
</evidence>
<evidence type="ECO:0000256" key="28">
    <source>
        <dbReference type="ARBA" id="ARBA00023180"/>
    </source>
</evidence>
<evidence type="ECO:0000256" key="4">
    <source>
        <dbReference type="ARBA" id="ARBA00004563"/>
    </source>
</evidence>
<feature type="disulfide bond" evidence="33">
    <location>
        <begin position="128"/>
        <end position="154"/>
    </location>
</feature>
<comment type="PTM">
    <text evidence="33">Specific enzymatic cleavages in vivo yield mature proteins. Envelope glycoproteins are synthesized as a inactive precursor that is heavily N-glycosylated and processed likely by host cell furin in the Golgi to yield the mature SU and TM proteins. The cleavage site between SU and TM requires the minimal sequence [KR]-X-[KR]-R. About 2 of the 9 disulfide bonds of gp41 are reduced by P4HB/PDI, following binding to CD4 receptor.</text>
</comment>
<evidence type="ECO:0000256" key="23">
    <source>
        <dbReference type="ARBA" id="ARBA00023046"/>
    </source>
</evidence>
<evidence type="ECO:0000256" key="35">
    <source>
        <dbReference type="SAM" id="MobiDB-lite"/>
    </source>
</evidence>
<comment type="domain">
    <text evidence="33">The membrane proximal external region (MPER) present in gp41 is a tryptophan-rich region recognized by the antibodies 2F5, Z13, and 4E10. MPER seems to play a role in fusion.</text>
</comment>
<keyword evidence="8 33" id="KW-1170">Fusion of virus membrane with host endosomal membrane</keyword>
<proteinExistence type="inferred from homology"/>
<evidence type="ECO:0000256" key="11">
    <source>
        <dbReference type="ARBA" id="ARBA00022581"/>
    </source>
</evidence>
<comment type="miscellaneous">
    <text evidence="33">Inhibitors targeting HIV-1 viral envelope proteins are used as antiretroviral drugs. Attachment of virions to the cell surface via non-specific interactions and CD4 binding can be blocked by inhibitors that include cyanovirin-N, cyclotriazadisulfonamide analogs, PRO 2000, TNX 355 and PRO 542. In addition, BMS 806 can block CD4-induced conformational changes. Env interactions with the coreceptor molecules can be targeted by CCR5 antagonists including SCH-D, maraviroc (UK 427857) and aplaviroc (GW 873140), and the CXCR4 antagonist AMD 070. Fusion of viral and cellular membranes can be inhibited by peptides such as enfuvirtide and tifuvirtide (T 1249). Resistance to inhibitors associated with mutations in Env are observed. Most of the time, single mutations confer only a modest reduction in drug susceptibility. Combination of several mutations is usually required to develop a high-level drug resistance.</text>
</comment>
<keyword evidence="10 33" id="KW-1165">Clathrin-mediated endocytosis of virus by host</keyword>
<feature type="lipid moiety-binding region" description="S-palmitoyl cysteine; by host" evidence="33">
    <location>
        <position position="763"/>
    </location>
</feature>
<feature type="disulfide bond" evidence="33">
    <location>
        <begin position="217"/>
        <end position="246"/>
    </location>
</feature>
<comment type="caution">
    <text evidence="33 34">Lacks conserved residue(s) required for the propagation of feature annotation.</text>
</comment>